<dbReference type="EC" id="3.2.1.17" evidence="4"/>
<keyword evidence="4" id="KW-0326">Glycosidase</keyword>
<dbReference type="GO" id="GO:0016998">
    <property type="term" value="P:cell wall macromolecule catabolic process"/>
    <property type="evidence" value="ECO:0007669"/>
    <property type="project" value="InterPro"/>
</dbReference>
<dbReference type="EMBL" id="QFPX01000008">
    <property type="protein sequence ID" value="PZQ54721.1"/>
    <property type="molecule type" value="Genomic_DNA"/>
</dbReference>
<evidence type="ECO:0000313" key="5">
    <source>
        <dbReference type="EMBL" id="PZQ54721.1"/>
    </source>
</evidence>
<dbReference type="Proteomes" id="UP000249082">
    <property type="component" value="Unassembled WGS sequence"/>
</dbReference>
<keyword evidence="1 4" id="KW-0929">Antimicrobial</keyword>
<evidence type="ECO:0000256" key="1">
    <source>
        <dbReference type="ARBA" id="ARBA00022529"/>
    </source>
</evidence>
<dbReference type="PANTHER" id="PTHR38107:SF3">
    <property type="entry name" value="LYSOZYME RRRD-RELATED"/>
    <property type="match status" value="1"/>
</dbReference>
<dbReference type="PANTHER" id="PTHR38107">
    <property type="match status" value="1"/>
</dbReference>
<dbReference type="InterPro" id="IPR002196">
    <property type="entry name" value="Glyco_hydro_24"/>
</dbReference>
<dbReference type="GO" id="GO:0031640">
    <property type="term" value="P:killing of cells of another organism"/>
    <property type="evidence" value="ECO:0007669"/>
    <property type="project" value="UniProtKB-KW"/>
</dbReference>
<dbReference type="GO" id="GO:0042742">
    <property type="term" value="P:defense response to bacterium"/>
    <property type="evidence" value="ECO:0007669"/>
    <property type="project" value="UniProtKB-KW"/>
</dbReference>
<accession>A0A2W5NMQ2</accession>
<evidence type="ECO:0000256" key="2">
    <source>
        <dbReference type="ARBA" id="ARBA00022638"/>
    </source>
</evidence>
<dbReference type="InterPro" id="IPR033907">
    <property type="entry name" value="Endolysin_autolysin"/>
</dbReference>
<sequence>MLYRKPIFDEVRLLLRRGFTSEEVAALDRAIDLALSESPTAEVLPRPALGAAGRALIHKWEGCAKRRADGRFDAYPDPGSRDGTPWTIGWGSTGPDIGPGTIWTQAQCDARFDSAIVRYVEEVIAALGGAETSPRQFDALVSFHYNTGAVAKATLTRLHREGRFAEAAAQFGQWIYNDGKVMEGLKKRRAEEAALYASG</sequence>
<keyword evidence="3" id="KW-1035">Host cytoplasm</keyword>
<dbReference type="InterPro" id="IPR023347">
    <property type="entry name" value="Lysozyme_dom_sf"/>
</dbReference>
<reference evidence="5 6" key="1">
    <citation type="submission" date="2017-08" db="EMBL/GenBank/DDBJ databases">
        <title>Infants hospitalized years apart are colonized by the same room-sourced microbial strains.</title>
        <authorList>
            <person name="Brooks B."/>
            <person name="Olm M.R."/>
            <person name="Firek B.A."/>
            <person name="Baker R."/>
            <person name="Thomas B.C."/>
            <person name="Morowitz M.J."/>
            <person name="Banfield J.F."/>
        </authorList>
    </citation>
    <scope>NUCLEOTIDE SEQUENCE [LARGE SCALE GENOMIC DNA]</scope>
    <source>
        <strain evidence="5">S2_005_002_R2_33</strain>
    </source>
</reference>
<name>A0A2W5NMQ2_9SPHN</name>
<evidence type="ECO:0000256" key="3">
    <source>
        <dbReference type="ARBA" id="ARBA00023200"/>
    </source>
</evidence>
<comment type="catalytic activity">
    <reaction evidence="4">
        <text>Hydrolysis of (1-&gt;4)-beta-linkages between N-acetylmuramic acid and N-acetyl-D-glucosamine residues in a peptidoglycan and between N-acetyl-D-glucosamine residues in chitodextrins.</text>
        <dbReference type="EC" id="3.2.1.17"/>
    </reaction>
</comment>
<keyword evidence="2 4" id="KW-0081">Bacteriolytic enzyme</keyword>
<comment type="caution">
    <text evidence="5">The sequence shown here is derived from an EMBL/GenBank/DDBJ whole genome shotgun (WGS) entry which is preliminary data.</text>
</comment>
<organism evidence="5 6">
    <name type="scientific">Novosphingobium pentaromativorans</name>
    <dbReference type="NCBI Taxonomy" id="205844"/>
    <lineage>
        <taxon>Bacteria</taxon>
        <taxon>Pseudomonadati</taxon>
        <taxon>Pseudomonadota</taxon>
        <taxon>Alphaproteobacteria</taxon>
        <taxon>Sphingomonadales</taxon>
        <taxon>Sphingomonadaceae</taxon>
        <taxon>Novosphingobium</taxon>
    </lineage>
</organism>
<protein>
    <recommendedName>
        <fullName evidence="4">Lysozyme</fullName>
        <ecNumber evidence="4">3.2.1.17</ecNumber>
    </recommendedName>
</protein>
<dbReference type="GO" id="GO:0009253">
    <property type="term" value="P:peptidoglycan catabolic process"/>
    <property type="evidence" value="ECO:0007669"/>
    <property type="project" value="InterPro"/>
</dbReference>
<comment type="similarity">
    <text evidence="4">Belongs to the glycosyl hydrolase 24 family.</text>
</comment>
<dbReference type="GO" id="GO:0003796">
    <property type="term" value="F:lysozyme activity"/>
    <property type="evidence" value="ECO:0007669"/>
    <property type="project" value="UniProtKB-EC"/>
</dbReference>
<evidence type="ECO:0000313" key="6">
    <source>
        <dbReference type="Proteomes" id="UP000249082"/>
    </source>
</evidence>
<dbReference type="InterPro" id="IPR051018">
    <property type="entry name" value="Bacteriophage_GH24"/>
</dbReference>
<proteinExistence type="inferred from homology"/>
<keyword evidence="4 5" id="KW-0378">Hydrolase</keyword>
<dbReference type="Pfam" id="PF00959">
    <property type="entry name" value="Phage_lysozyme"/>
    <property type="match status" value="1"/>
</dbReference>
<dbReference type="CDD" id="cd00737">
    <property type="entry name" value="lyz_endolysin_autolysin"/>
    <property type="match status" value="1"/>
</dbReference>
<dbReference type="SUPFAM" id="SSF53955">
    <property type="entry name" value="Lysozyme-like"/>
    <property type="match status" value="1"/>
</dbReference>
<dbReference type="AlphaFoldDB" id="A0A2W5NMQ2"/>
<dbReference type="InterPro" id="IPR023346">
    <property type="entry name" value="Lysozyme-like_dom_sf"/>
</dbReference>
<dbReference type="Gene3D" id="1.10.530.40">
    <property type="match status" value="1"/>
</dbReference>
<evidence type="ECO:0000256" key="4">
    <source>
        <dbReference type="RuleBase" id="RU003788"/>
    </source>
</evidence>
<gene>
    <name evidence="5" type="ORF">DI555_11905</name>
</gene>